<dbReference type="PROSITE" id="PS51318">
    <property type="entry name" value="TAT"/>
    <property type="match status" value="1"/>
</dbReference>
<evidence type="ECO:0000256" key="2">
    <source>
        <dbReference type="ARBA" id="ARBA00004776"/>
    </source>
</evidence>
<dbReference type="Gene3D" id="3.30.1380.10">
    <property type="match status" value="1"/>
</dbReference>
<comment type="cofactor">
    <cofactor evidence="1">
        <name>Zn(2+)</name>
        <dbReference type="ChEBI" id="CHEBI:29105"/>
    </cofactor>
</comment>
<accession>A0ABN6LZZ5</accession>
<dbReference type="InterPro" id="IPR006311">
    <property type="entry name" value="TAT_signal"/>
</dbReference>
<dbReference type="InterPro" id="IPR010275">
    <property type="entry name" value="MepK"/>
</dbReference>
<evidence type="ECO:0000256" key="11">
    <source>
        <dbReference type="ARBA" id="ARBA00093448"/>
    </source>
</evidence>
<protein>
    <recommendedName>
        <fullName evidence="12">Murein endopeptidase K</fullName>
    </recommendedName>
</protein>
<reference evidence="13 14" key="1">
    <citation type="submission" date="2022-01" db="EMBL/GenBank/DDBJ databases">
        <title>Desulfofustis limnae sp. nov., a novel mesophilic sulfate-reducing bacterium isolated from marsh soil.</title>
        <authorList>
            <person name="Watanabe M."/>
            <person name="Takahashi A."/>
            <person name="Kojima H."/>
            <person name="Fukui M."/>
        </authorList>
    </citation>
    <scope>NUCLEOTIDE SEQUENCE [LARGE SCALE GENOMIC DNA]</scope>
    <source>
        <strain evidence="13 14">PPLL</strain>
    </source>
</reference>
<keyword evidence="10" id="KW-0961">Cell wall biogenesis/degradation</keyword>
<keyword evidence="6" id="KW-0378">Hydrolase</keyword>
<organism evidence="13 14">
    <name type="scientific">Desulfofustis limnaeus</name>
    <dbReference type="NCBI Taxonomy" id="2740163"/>
    <lineage>
        <taxon>Bacteria</taxon>
        <taxon>Pseudomonadati</taxon>
        <taxon>Thermodesulfobacteriota</taxon>
        <taxon>Desulfobulbia</taxon>
        <taxon>Desulfobulbales</taxon>
        <taxon>Desulfocapsaceae</taxon>
        <taxon>Desulfofustis</taxon>
    </lineage>
</organism>
<dbReference type="InterPro" id="IPR009045">
    <property type="entry name" value="Zn_M74/Hedgehog-like"/>
</dbReference>
<keyword evidence="3" id="KW-0645">Protease</keyword>
<evidence type="ECO:0000256" key="7">
    <source>
        <dbReference type="ARBA" id="ARBA00022833"/>
    </source>
</evidence>
<evidence type="ECO:0000256" key="6">
    <source>
        <dbReference type="ARBA" id="ARBA00022801"/>
    </source>
</evidence>
<keyword evidence="8" id="KW-0408">Iron</keyword>
<comment type="pathway">
    <text evidence="2">Cell wall biogenesis; cell wall polysaccharide biosynthesis.</text>
</comment>
<dbReference type="PANTHER" id="PTHR37425:SF1">
    <property type="entry name" value="OUTER MEMBRANE PROTEIN"/>
    <property type="match status" value="1"/>
</dbReference>
<comment type="similarity">
    <text evidence="11">Belongs to the peptidase M15 family.</text>
</comment>
<keyword evidence="5" id="KW-0732">Signal</keyword>
<dbReference type="Pfam" id="PF05951">
    <property type="entry name" value="Peptidase_M15_2"/>
    <property type="match status" value="1"/>
</dbReference>
<evidence type="ECO:0000256" key="9">
    <source>
        <dbReference type="ARBA" id="ARBA00023049"/>
    </source>
</evidence>
<keyword evidence="8" id="KW-0411">Iron-sulfur</keyword>
<dbReference type="PANTHER" id="PTHR37425">
    <property type="match status" value="1"/>
</dbReference>
<gene>
    <name evidence="13" type="ORF">DPPLL_05880</name>
</gene>
<keyword evidence="14" id="KW-1185">Reference proteome</keyword>
<keyword evidence="9" id="KW-0482">Metalloprotease</keyword>
<sequence length="186" mass="20858">MTNQRSSEFRLSRRSLLIAAAQLSVAALITLPLPAQGAAFTKHPLCFFHTHTEETLEIEFNPGSCSSKTLRRINHFLRDHRTGESHPIDLRLLETLCHVQRRAGSSGTIEVISGYRSPRTNAMLRQKSNGVAQKSLHLQGQALDVRITDLKTSRLRDIARSLRRGGVGYYADSNFVHLDTGQVRAW</sequence>
<dbReference type="RefSeq" id="WP_284153318.1">
    <property type="nucleotide sequence ID" value="NZ_AP025516.1"/>
</dbReference>
<evidence type="ECO:0000256" key="5">
    <source>
        <dbReference type="ARBA" id="ARBA00022729"/>
    </source>
</evidence>
<dbReference type="Proteomes" id="UP000830055">
    <property type="component" value="Chromosome"/>
</dbReference>
<evidence type="ECO:0000256" key="10">
    <source>
        <dbReference type="ARBA" id="ARBA00023316"/>
    </source>
</evidence>
<keyword evidence="7" id="KW-0862">Zinc</keyword>
<proteinExistence type="inferred from homology"/>
<name>A0ABN6LZZ5_9BACT</name>
<dbReference type="CDD" id="cd14844">
    <property type="entry name" value="Zn-DD-carboxypeptidase_like"/>
    <property type="match status" value="1"/>
</dbReference>
<evidence type="ECO:0000256" key="4">
    <source>
        <dbReference type="ARBA" id="ARBA00022723"/>
    </source>
</evidence>
<evidence type="ECO:0000256" key="3">
    <source>
        <dbReference type="ARBA" id="ARBA00022670"/>
    </source>
</evidence>
<dbReference type="EMBL" id="AP025516">
    <property type="protein sequence ID" value="BDD86223.1"/>
    <property type="molecule type" value="Genomic_DNA"/>
</dbReference>
<evidence type="ECO:0000313" key="13">
    <source>
        <dbReference type="EMBL" id="BDD86223.1"/>
    </source>
</evidence>
<dbReference type="SUPFAM" id="SSF55166">
    <property type="entry name" value="Hedgehog/DD-peptidase"/>
    <property type="match status" value="1"/>
</dbReference>
<evidence type="ECO:0000256" key="8">
    <source>
        <dbReference type="ARBA" id="ARBA00023014"/>
    </source>
</evidence>
<evidence type="ECO:0000256" key="1">
    <source>
        <dbReference type="ARBA" id="ARBA00001947"/>
    </source>
</evidence>
<evidence type="ECO:0000313" key="14">
    <source>
        <dbReference type="Proteomes" id="UP000830055"/>
    </source>
</evidence>
<keyword evidence="4" id="KW-0479">Metal-binding</keyword>
<evidence type="ECO:0000256" key="12">
    <source>
        <dbReference type="ARBA" id="ARBA00093666"/>
    </source>
</evidence>